<feature type="region of interest" description="Disordered" evidence="10">
    <location>
        <begin position="243"/>
        <end position="265"/>
    </location>
</feature>
<proteinExistence type="inferred from homology"/>
<dbReference type="InterPro" id="IPR023088">
    <property type="entry name" value="PDEase"/>
</dbReference>
<evidence type="ECO:0000256" key="3">
    <source>
        <dbReference type="ARBA" id="ARBA00022723"/>
    </source>
</evidence>
<dbReference type="FunFam" id="3.30.450.40:FF:000031">
    <property type="entry name" value="Phosphodiesterase"/>
    <property type="match status" value="1"/>
</dbReference>
<feature type="binding site" evidence="7">
    <location>
        <position position="973"/>
    </location>
    <ligand>
        <name>AMP</name>
        <dbReference type="ChEBI" id="CHEBI:456215"/>
    </ligand>
</feature>
<dbReference type="GO" id="GO:0007165">
    <property type="term" value="P:signal transduction"/>
    <property type="evidence" value="ECO:0007669"/>
    <property type="project" value="InterPro"/>
</dbReference>
<evidence type="ECO:0000256" key="7">
    <source>
        <dbReference type="PIRSR" id="PIRSR623088-2"/>
    </source>
</evidence>
<dbReference type="InterPro" id="IPR036971">
    <property type="entry name" value="PDEase_catalytic_dom_sf"/>
</dbReference>
<evidence type="ECO:0000256" key="10">
    <source>
        <dbReference type="SAM" id="MobiDB-lite"/>
    </source>
</evidence>
<evidence type="ECO:0000256" key="2">
    <source>
        <dbReference type="ARBA" id="ARBA00022535"/>
    </source>
</evidence>
<feature type="domain" description="PDEase" evidence="11">
    <location>
        <begin position="693"/>
        <end position="1016"/>
    </location>
</feature>
<dbReference type="InterPro" id="IPR023174">
    <property type="entry name" value="PDEase_CS"/>
</dbReference>
<feature type="compositionally biased region" description="Basic and acidic residues" evidence="10">
    <location>
        <begin position="135"/>
        <end position="145"/>
    </location>
</feature>
<dbReference type="PRINTS" id="PR00387">
    <property type="entry name" value="PDIESTERASE1"/>
</dbReference>
<feature type="compositionally biased region" description="Basic and acidic residues" evidence="10">
    <location>
        <begin position="1069"/>
        <end position="1078"/>
    </location>
</feature>
<dbReference type="EC" id="3.1.4.-" evidence="9"/>
<evidence type="ECO:0000313" key="12">
    <source>
        <dbReference type="EMBL" id="BFF91243.1"/>
    </source>
</evidence>
<keyword evidence="2" id="KW-0140">cGMP</keyword>
<feature type="compositionally biased region" description="Basic and acidic residues" evidence="10">
    <location>
        <begin position="1122"/>
        <end position="1131"/>
    </location>
</feature>
<evidence type="ECO:0000256" key="8">
    <source>
        <dbReference type="PIRSR" id="PIRSR623088-3"/>
    </source>
</evidence>
<dbReference type="Gene3D" id="1.10.1300.10">
    <property type="entry name" value="3'5'-cyclic nucleotide phosphodiesterase, catalytic domain"/>
    <property type="match status" value="1"/>
</dbReference>
<feature type="binding site" evidence="7">
    <location>
        <position position="810"/>
    </location>
    <ligand>
        <name>AMP</name>
        <dbReference type="ChEBI" id="CHEBI:456215"/>
    </ligand>
</feature>
<dbReference type="Gene3D" id="3.30.450.40">
    <property type="match status" value="2"/>
</dbReference>
<feature type="region of interest" description="Disordered" evidence="10">
    <location>
        <begin position="1061"/>
        <end position="1091"/>
    </location>
</feature>
<feature type="compositionally biased region" description="Basic residues" evidence="10">
    <location>
        <begin position="1163"/>
        <end position="1173"/>
    </location>
</feature>
<feature type="compositionally biased region" description="Low complexity" evidence="10">
    <location>
        <begin position="253"/>
        <end position="265"/>
    </location>
</feature>
<dbReference type="SUPFAM" id="SSF109604">
    <property type="entry name" value="HD-domain/PDEase-like"/>
    <property type="match status" value="1"/>
</dbReference>
<dbReference type="GO" id="GO:0046872">
    <property type="term" value="F:metal ion binding"/>
    <property type="evidence" value="ECO:0007669"/>
    <property type="project" value="UniProtKB-KW"/>
</dbReference>
<evidence type="ECO:0000259" key="11">
    <source>
        <dbReference type="PROSITE" id="PS51845"/>
    </source>
</evidence>
<feature type="compositionally biased region" description="Polar residues" evidence="10">
    <location>
        <begin position="155"/>
        <end position="187"/>
    </location>
</feature>
<gene>
    <name evidence="12" type="ORF">DMAD_09570</name>
</gene>
<dbReference type="SMART" id="SM00471">
    <property type="entry name" value="HDc"/>
    <property type="match status" value="1"/>
</dbReference>
<keyword evidence="5 9" id="KW-0378">Hydrolase</keyword>
<dbReference type="InterPro" id="IPR029016">
    <property type="entry name" value="GAF-like_dom_sf"/>
</dbReference>
<feature type="binding site" evidence="8">
    <location>
        <position position="810"/>
    </location>
    <ligand>
        <name>Zn(2+)</name>
        <dbReference type="ChEBI" id="CHEBI:29105"/>
        <label>2</label>
    </ligand>
</feature>
<comment type="similarity">
    <text evidence="1 9">Belongs to the cyclic nucleotide phosphodiesterase family.</text>
</comment>
<accession>A0AAU9EW92</accession>
<dbReference type="InterPro" id="IPR003607">
    <property type="entry name" value="HD/PDEase_dom"/>
</dbReference>
<dbReference type="EMBL" id="AP029263">
    <property type="protein sequence ID" value="BFF91243.1"/>
    <property type="molecule type" value="Genomic_DNA"/>
</dbReference>
<dbReference type="PROSITE" id="PS51845">
    <property type="entry name" value="PDEASE_I_2"/>
    <property type="match status" value="1"/>
</dbReference>
<feature type="compositionally biased region" description="Polar residues" evidence="10">
    <location>
        <begin position="243"/>
        <end position="252"/>
    </location>
</feature>
<dbReference type="GO" id="GO:0047555">
    <property type="term" value="F:3',5'-cyclic-GMP phosphodiesterase activity"/>
    <property type="evidence" value="ECO:0007669"/>
    <property type="project" value="UniProtKB-ARBA"/>
</dbReference>
<dbReference type="SUPFAM" id="SSF55781">
    <property type="entry name" value="GAF domain-like"/>
    <property type="match status" value="2"/>
</dbReference>
<dbReference type="PROSITE" id="PS00126">
    <property type="entry name" value="PDEASE_I_1"/>
    <property type="match status" value="1"/>
</dbReference>
<evidence type="ECO:0000256" key="9">
    <source>
        <dbReference type="RuleBase" id="RU363067"/>
    </source>
</evidence>
<name>A0AAU9EW92_DROMD</name>
<feature type="region of interest" description="Disordered" evidence="10">
    <location>
        <begin position="1122"/>
        <end position="1173"/>
    </location>
</feature>
<dbReference type="InterPro" id="IPR002073">
    <property type="entry name" value="PDEase_catalytic_dom"/>
</dbReference>
<protein>
    <recommendedName>
        <fullName evidence="9">Phosphodiesterase</fullName>
        <ecNumber evidence="9">3.1.4.-</ecNumber>
    </recommendedName>
</protein>
<organism evidence="12 13">
    <name type="scientific">Drosophila madeirensis</name>
    <name type="common">Fruit fly</name>
    <dbReference type="NCBI Taxonomy" id="30013"/>
    <lineage>
        <taxon>Eukaryota</taxon>
        <taxon>Metazoa</taxon>
        <taxon>Ecdysozoa</taxon>
        <taxon>Arthropoda</taxon>
        <taxon>Hexapoda</taxon>
        <taxon>Insecta</taxon>
        <taxon>Pterygota</taxon>
        <taxon>Neoptera</taxon>
        <taxon>Endopterygota</taxon>
        <taxon>Diptera</taxon>
        <taxon>Brachycera</taxon>
        <taxon>Muscomorpha</taxon>
        <taxon>Ephydroidea</taxon>
        <taxon>Drosophilidae</taxon>
        <taxon>Drosophila</taxon>
        <taxon>Sophophora</taxon>
    </lineage>
</organism>
<feature type="binding site" evidence="8">
    <location>
        <position position="773"/>
    </location>
    <ligand>
        <name>Zn(2+)</name>
        <dbReference type="ChEBI" id="CHEBI:29105"/>
        <label>1</label>
    </ligand>
</feature>
<dbReference type="GO" id="GO:0046068">
    <property type="term" value="P:cGMP metabolic process"/>
    <property type="evidence" value="ECO:0007669"/>
    <property type="project" value="UniProtKB-ARBA"/>
</dbReference>
<dbReference type="Pfam" id="PF01590">
    <property type="entry name" value="GAF"/>
    <property type="match status" value="2"/>
</dbReference>
<feature type="binding site" evidence="7">
    <location>
        <begin position="769"/>
        <end position="773"/>
    </location>
    <ligand>
        <name>AMP</name>
        <dbReference type="ChEBI" id="CHEBI:456215"/>
    </ligand>
</feature>
<dbReference type="CDD" id="cd00077">
    <property type="entry name" value="HDc"/>
    <property type="match status" value="1"/>
</dbReference>
<reference evidence="12 13" key="1">
    <citation type="submission" date="2024-02" db="EMBL/GenBank/DDBJ databases">
        <title>A chromosome-level genome assembly of Drosophila madeirensis, a fruit fly species endemic to Madeira island.</title>
        <authorList>
            <person name="Tomihara K."/>
            <person name="Llopart A."/>
            <person name="Yamamoto D."/>
        </authorList>
    </citation>
    <scope>NUCLEOTIDE SEQUENCE [LARGE SCALE GENOMIC DNA]</scope>
    <source>
        <strain evidence="12 13">RF1</strain>
    </source>
</reference>
<feature type="region of interest" description="Disordered" evidence="10">
    <location>
        <begin position="1"/>
        <end position="81"/>
    </location>
</feature>
<feature type="binding site" evidence="7">
    <location>
        <position position="920"/>
    </location>
    <ligand>
        <name>AMP</name>
        <dbReference type="ChEBI" id="CHEBI:456215"/>
    </ligand>
</feature>
<evidence type="ECO:0000256" key="5">
    <source>
        <dbReference type="ARBA" id="ARBA00022801"/>
    </source>
</evidence>
<dbReference type="AlphaFoldDB" id="A0AAU9EW92"/>
<dbReference type="InterPro" id="IPR003018">
    <property type="entry name" value="GAF"/>
</dbReference>
<evidence type="ECO:0000256" key="1">
    <source>
        <dbReference type="ARBA" id="ARBA00007648"/>
    </source>
</evidence>
<feature type="binding site" evidence="8">
    <location>
        <position position="809"/>
    </location>
    <ligand>
        <name>Zn(2+)</name>
        <dbReference type="ChEBI" id="CHEBI:29105"/>
        <label>1</label>
    </ligand>
</feature>
<feature type="compositionally biased region" description="Low complexity" evidence="10">
    <location>
        <begin position="12"/>
        <end position="54"/>
    </location>
</feature>
<feature type="region of interest" description="Disordered" evidence="10">
    <location>
        <begin position="103"/>
        <end position="187"/>
    </location>
</feature>
<feature type="compositionally biased region" description="Low complexity" evidence="10">
    <location>
        <begin position="1145"/>
        <end position="1160"/>
    </location>
</feature>
<comment type="cofactor">
    <cofactor evidence="9">
        <name>a divalent metal cation</name>
        <dbReference type="ChEBI" id="CHEBI:60240"/>
    </cofactor>
    <text evidence="9">Binds 2 divalent metal cations per subunit. Site 1 may preferentially bind zinc ions, while site 2 has a preference for magnesium and/or manganese ions.</text>
</comment>
<sequence>MHELGHRRTPLSSSSSSSSSISIRSSNMTDVSAAAGGATAPAETAAAATSSSASKPLTNGANKTSTAMATPAATPTAAATAAGTPEAGAAAAAAAIASVASTSNQVKLEHHHHRQSHNNRPVAPYPPVPAAKPSTESKSKSRPLEMEAASRPTPVKSSIISPGISIQTQTIPQEKSSVKPGTSSAQQDVDEVARLFEEKPEAFEKWLTERAPPEALSRLQEFIESRKPLKRPSVTSDLFQQWMSSSPTVQQKSPRSLSNSSASSSLPECRRHLMDLDEGELFMELIRDVANELDIDVLCHKILVNVGLLTHADRGSLFLAKGTPHNKYLVAKLFDVTQKTALKDAVKRASAEEIIIPFGIGIAGMVAQTKQMINIKEAYKDARFNCEIDLKTGYKTNAILCMPICNYEGDIIGVAQIINKTNGCMEFDEHDVEIFRRYLTFCGIGIQNAQLFEMSVQEYRRNQILLNLARSIFEEQNNLECLVTKIMTEARELLNCERCSVFLVDLDCCEASHLEKIIEKPNQPEQRPTRAIMPGDSFDEKQKMRNRFTVLFELGGDYQAASVSRPSSTELSTSTLAQIAQFVATTGQTVNICDVHEWVRDHNQIRAESEIDSTQAILCMPIVNAQKVVIGVAQLINKANGVPFTESDASIFEAFAIFCGLGIHNTQMYENACKLMAKQKVALECLSYHATASQDQTEKLTQDAIAEAESYNLYSFTFTDFELVDDDTCRAVLRMFMQCNLVSQFQIPYDVLCRWVLSVRKNYRPVKYHNWRHALNVAQTMFAMLKTGKMERFMTDLEILGLLVACLCHDLDHRGTNNAFQTKTESPLAILYTTSTMEHHHFDQCVMILNSEGNNIFQALSPEDYRSVMKTVESAILSTDLAMYFKKRNAFLELVENGEFDWQGEEKKDLLCGMMMTACDVSAIAKPWEVQHKVAKLVADEFFDQGDLEKLQLNTQPVAMMDRERKDELPKMQVGFIDVICLPLYRVLCDTFPWITPLYEGTLENRRNWQDLAEKVEMGLTWIDHDTIDKPVEEFAGCADEEIKDIEFTVTTLNCNQQAQQHVAGAGGDDSHTPEHQRSGSRLSMKKTGALGKAVRSKLSKTLYNSMDGSKPKTSLKLLESHVSEDMDDKSPTSPSQPQAGGSVGRMSASSSTSSAGTVVDKSKKRSKLCSLL</sequence>
<feature type="binding site" evidence="8">
    <location>
        <position position="810"/>
    </location>
    <ligand>
        <name>Zn(2+)</name>
        <dbReference type="ChEBI" id="CHEBI:29105"/>
        <label>1</label>
    </ligand>
</feature>
<evidence type="ECO:0000256" key="4">
    <source>
        <dbReference type="ARBA" id="ARBA00022737"/>
    </source>
</evidence>
<feature type="active site" description="Proton donor" evidence="6">
    <location>
        <position position="769"/>
    </location>
</feature>
<dbReference type="Proteomes" id="UP001500889">
    <property type="component" value="Chromosome O"/>
</dbReference>
<evidence type="ECO:0000313" key="13">
    <source>
        <dbReference type="Proteomes" id="UP001500889"/>
    </source>
</evidence>
<evidence type="ECO:0000256" key="6">
    <source>
        <dbReference type="PIRSR" id="PIRSR623088-1"/>
    </source>
</evidence>
<dbReference type="SMART" id="SM00065">
    <property type="entry name" value="GAF"/>
    <property type="match status" value="2"/>
</dbReference>
<feature type="compositionally biased region" description="Low complexity" evidence="10">
    <location>
        <begin position="64"/>
        <end position="81"/>
    </location>
</feature>
<keyword evidence="3 8" id="KW-0479">Metal-binding</keyword>
<feature type="binding site" evidence="8">
    <location>
        <position position="920"/>
    </location>
    <ligand>
        <name>Zn(2+)</name>
        <dbReference type="ChEBI" id="CHEBI:29105"/>
        <label>1</label>
    </ligand>
</feature>
<dbReference type="PANTHER" id="PTHR11347">
    <property type="entry name" value="CYCLIC NUCLEOTIDE PHOSPHODIESTERASE"/>
    <property type="match status" value="1"/>
</dbReference>
<keyword evidence="13" id="KW-1185">Reference proteome</keyword>
<dbReference type="FunFam" id="1.10.1300.10:FF:000003">
    <property type="entry name" value="Phosphodiesterase"/>
    <property type="match status" value="1"/>
</dbReference>
<keyword evidence="4" id="KW-0677">Repeat</keyword>
<dbReference type="Pfam" id="PF00233">
    <property type="entry name" value="PDEase_I"/>
    <property type="match status" value="1"/>
</dbReference>